<gene>
    <name evidence="1" type="ORF">pdam_00018470</name>
</gene>
<evidence type="ECO:0000313" key="2">
    <source>
        <dbReference type="Proteomes" id="UP000275408"/>
    </source>
</evidence>
<accession>A0A3M6UDW5</accession>
<comment type="caution">
    <text evidence="1">The sequence shown here is derived from an EMBL/GenBank/DDBJ whole genome shotgun (WGS) entry which is preliminary data.</text>
</comment>
<dbReference type="EMBL" id="RCHS01001712">
    <property type="protein sequence ID" value="RMX51851.1"/>
    <property type="molecule type" value="Genomic_DNA"/>
</dbReference>
<reference evidence="1 2" key="1">
    <citation type="journal article" date="2018" name="Sci. Rep.">
        <title>Comparative analysis of the Pocillopora damicornis genome highlights role of immune system in coral evolution.</title>
        <authorList>
            <person name="Cunning R."/>
            <person name="Bay R.A."/>
            <person name="Gillette P."/>
            <person name="Baker A.C."/>
            <person name="Traylor-Knowles N."/>
        </authorList>
    </citation>
    <scope>NUCLEOTIDE SEQUENCE [LARGE SCALE GENOMIC DNA]</scope>
    <source>
        <strain evidence="1">RSMAS</strain>
        <tissue evidence="1">Whole animal</tissue>
    </source>
</reference>
<protein>
    <submittedName>
        <fullName evidence="1">Uncharacterized protein</fullName>
    </submittedName>
</protein>
<name>A0A3M6UDW5_POCDA</name>
<dbReference type="Proteomes" id="UP000275408">
    <property type="component" value="Unassembled WGS sequence"/>
</dbReference>
<sequence>MRPWTKKRTKFTSAKQISVIKEQDHCEAKFLNLKMENKEPFIGPVMTKNRLKVGQRKLDARVKMERQADVSAVKTLLWLELYPSKFLQNLSEM</sequence>
<keyword evidence="2" id="KW-1185">Reference proteome</keyword>
<evidence type="ECO:0000313" key="1">
    <source>
        <dbReference type="EMBL" id="RMX51851.1"/>
    </source>
</evidence>
<organism evidence="1 2">
    <name type="scientific">Pocillopora damicornis</name>
    <name type="common">Cauliflower coral</name>
    <name type="synonym">Millepora damicornis</name>
    <dbReference type="NCBI Taxonomy" id="46731"/>
    <lineage>
        <taxon>Eukaryota</taxon>
        <taxon>Metazoa</taxon>
        <taxon>Cnidaria</taxon>
        <taxon>Anthozoa</taxon>
        <taxon>Hexacorallia</taxon>
        <taxon>Scleractinia</taxon>
        <taxon>Astrocoeniina</taxon>
        <taxon>Pocilloporidae</taxon>
        <taxon>Pocillopora</taxon>
    </lineage>
</organism>
<dbReference type="AlphaFoldDB" id="A0A3M6UDW5"/>
<proteinExistence type="predicted"/>